<gene>
    <name evidence="1" type="ORF">KYD98_15865</name>
</gene>
<dbReference type="Proteomes" id="UP001519921">
    <property type="component" value="Unassembled WGS sequence"/>
</dbReference>
<dbReference type="RefSeq" id="WP_219781024.1">
    <property type="nucleotide sequence ID" value="NZ_JAHXPT010000015.1"/>
</dbReference>
<organism evidence="1 2">
    <name type="scientific">Clostridium weizhouense</name>
    <dbReference type="NCBI Taxonomy" id="2859781"/>
    <lineage>
        <taxon>Bacteria</taxon>
        <taxon>Bacillati</taxon>
        <taxon>Bacillota</taxon>
        <taxon>Clostridia</taxon>
        <taxon>Eubacteriales</taxon>
        <taxon>Clostridiaceae</taxon>
        <taxon>Clostridium</taxon>
    </lineage>
</organism>
<reference evidence="1 2" key="1">
    <citation type="submission" date="2021-07" db="EMBL/GenBank/DDBJ databases">
        <title>Clostridium weizhouense sp. nov., an anaerobic bacterium isolated from activated sludge of Petroleum wastewater.</title>
        <authorList>
            <person name="Li Q."/>
        </authorList>
    </citation>
    <scope>NUCLEOTIDE SEQUENCE [LARGE SCALE GENOMIC DNA]</scope>
    <source>
        <strain evidence="1 2">YB-6</strain>
    </source>
</reference>
<sequence>MIIGIAILLAFIWLIVLINKALRHSSKNCNIKIKLSIKCFEFSFNTTEKNAPSKHD</sequence>
<comment type="caution">
    <text evidence="1">The sequence shown here is derived from an EMBL/GenBank/DDBJ whole genome shotgun (WGS) entry which is preliminary data.</text>
</comment>
<proteinExistence type="predicted"/>
<protein>
    <submittedName>
        <fullName evidence="1">Uncharacterized protein</fullName>
    </submittedName>
</protein>
<evidence type="ECO:0000313" key="1">
    <source>
        <dbReference type="EMBL" id="MBW6411562.1"/>
    </source>
</evidence>
<keyword evidence="2" id="KW-1185">Reference proteome</keyword>
<dbReference type="EMBL" id="JAHXPT010000015">
    <property type="protein sequence ID" value="MBW6411562.1"/>
    <property type="molecule type" value="Genomic_DNA"/>
</dbReference>
<name>A0ABS7ASA6_9CLOT</name>
<evidence type="ECO:0000313" key="2">
    <source>
        <dbReference type="Proteomes" id="UP001519921"/>
    </source>
</evidence>
<accession>A0ABS7ASA6</accession>